<feature type="compositionally biased region" description="Basic and acidic residues" evidence="1">
    <location>
        <begin position="1"/>
        <end position="12"/>
    </location>
</feature>
<proteinExistence type="predicted"/>
<feature type="compositionally biased region" description="Basic and acidic residues" evidence="1">
    <location>
        <begin position="44"/>
        <end position="59"/>
    </location>
</feature>
<gene>
    <name evidence="2" type="ORF">SDC9_167404</name>
</gene>
<evidence type="ECO:0000313" key="2">
    <source>
        <dbReference type="EMBL" id="MPN20028.1"/>
    </source>
</evidence>
<dbReference type="AlphaFoldDB" id="A0A645FZN4"/>
<comment type="caution">
    <text evidence="2">The sequence shown here is derived from an EMBL/GenBank/DDBJ whole genome shotgun (WGS) entry which is preliminary data.</text>
</comment>
<evidence type="ECO:0000256" key="1">
    <source>
        <dbReference type="SAM" id="MobiDB-lite"/>
    </source>
</evidence>
<name>A0A645FZN4_9ZZZZ</name>
<reference evidence="2" key="1">
    <citation type="submission" date="2019-08" db="EMBL/GenBank/DDBJ databases">
        <authorList>
            <person name="Kucharzyk K."/>
            <person name="Murdoch R.W."/>
            <person name="Higgins S."/>
            <person name="Loffler F."/>
        </authorList>
    </citation>
    <scope>NUCLEOTIDE SEQUENCE</scope>
</reference>
<protein>
    <submittedName>
        <fullName evidence="2">Uncharacterized protein</fullName>
    </submittedName>
</protein>
<feature type="region of interest" description="Disordered" evidence="1">
    <location>
        <begin position="1"/>
        <end position="87"/>
    </location>
</feature>
<accession>A0A645FZN4</accession>
<dbReference type="EMBL" id="VSSQ01067682">
    <property type="protein sequence ID" value="MPN20028.1"/>
    <property type="molecule type" value="Genomic_DNA"/>
</dbReference>
<organism evidence="2">
    <name type="scientific">bioreactor metagenome</name>
    <dbReference type="NCBI Taxonomy" id="1076179"/>
    <lineage>
        <taxon>unclassified sequences</taxon>
        <taxon>metagenomes</taxon>
        <taxon>ecological metagenomes</taxon>
    </lineage>
</organism>
<feature type="compositionally biased region" description="Basic and acidic residues" evidence="1">
    <location>
        <begin position="67"/>
        <end position="87"/>
    </location>
</feature>
<sequence length="87" mass="9661">METTRLQERGDRLVGGQSDGEGGAVRLQLSAEENRPGVGSLRNHGADRRMDDRRSEPLRPRRQIHASGRETGRTEGGRRVDAARLQT</sequence>